<keyword evidence="2" id="KW-1185">Reference proteome</keyword>
<dbReference type="AlphaFoldDB" id="A0A9D3WHL1"/>
<dbReference type="OrthoDB" id="1938170at2759"/>
<protein>
    <submittedName>
        <fullName evidence="1">Uncharacterized protein</fullName>
    </submittedName>
</protein>
<proteinExistence type="predicted"/>
<name>A0A9D3WHL1_9ROSI</name>
<organism evidence="1 2">
    <name type="scientific">Gossypium stocksii</name>
    <dbReference type="NCBI Taxonomy" id="47602"/>
    <lineage>
        <taxon>Eukaryota</taxon>
        <taxon>Viridiplantae</taxon>
        <taxon>Streptophyta</taxon>
        <taxon>Embryophyta</taxon>
        <taxon>Tracheophyta</taxon>
        <taxon>Spermatophyta</taxon>
        <taxon>Magnoliopsida</taxon>
        <taxon>eudicotyledons</taxon>
        <taxon>Gunneridae</taxon>
        <taxon>Pentapetalae</taxon>
        <taxon>rosids</taxon>
        <taxon>malvids</taxon>
        <taxon>Malvales</taxon>
        <taxon>Malvaceae</taxon>
        <taxon>Malvoideae</taxon>
        <taxon>Gossypium</taxon>
    </lineage>
</organism>
<comment type="caution">
    <text evidence="1">The sequence shown here is derived from an EMBL/GenBank/DDBJ whole genome shotgun (WGS) entry which is preliminary data.</text>
</comment>
<sequence>MKNKKRKEATHPIFVYVVGVTSEGTTRQLGDFAGKFMEYDTSLVTRGGSNFMRIRVMLDVGLSLKRKKRISMGQNKFTYATFQLGHGESYCDVRLTLRDQQVEFGWDLSLRAMPRRGGQVASRWLKKSQEWVNGMIWKLMGTKRLGDLGWRLRIS</sequence>
<reference evidence="1 2" key="1">
    <citation type="journal article" date="2021" name="Plant Biotechnol. J.">
        <title>Multi-omics assisted identification of the key and species-specific regulatory components of drought-tolerant mechanisms in Gossypium stocksii.</title>
        <authorList>
            <person name="Yu D."/>
            <person name="Ke L."/>
            <person name="Zhang D."/>
            <person name="Wu Y."/>
            <person name="Sun Y."/>
            <person name="Mei J."/>
            <person name="Sun J."/>
            <person name="Sun Y."/>
        </authorList>
    </citation>
    <scope>NUCLEOTIDE SEQUENCE [LARGE SCALE GENOMIC DNA]</scope>
    <source>
        <strain evidence="2">cv. E1</strain>
        <tissue evidence="1">Leaf</tissue>
    </source>
</reference>
<evidence type="ECO:0000313" key="2">
    <source>
        <dbReference type="Proteomes" id="UP000828251"/>
    </source>
</evidence>
<gene>
    <name evidence="1" type="ORF">J1N35_006415</name>
</gene>
<accession>A0A9D3WHL1</accession>
<dbReference type="Proteomes" id="UP000828251">
    <property type="component" value="Unassembled WGS sequence"/>
</dbReference>
<evidence type="ECO:0000313" key="1">
    <source>
        <dbReference type="EMBL" id="KAH1123255.1"/>
    </source>
</evidence>
<dbReference type="EMBL" id="JAIQCV010000002">
    <property type="protein sequence ID" value="KAH1123255.1"/>
    <property type="molecule type" value="Genomic_DNA"/>
</dbReference>